<comment type="function">
    <text evidence="11">Involved in the transmission of sensory signals from the chemoreceptors to the flagellar motors. CheA is autophosphorylated; it can transfer its phosphate group to either CheB or CheY.</text>
</comment>
<evidence type="ECO:0000256" key="11">
    <source>
        <dbReference type="ARBA" id="ARBA00035100"/>
    </source>
</evidence>
<dbReference type="Gene3D" id="2.30.30.40">
    <property type="entry name" value="SH3 Domains"/>
    <property type="match status" value="1"/>
</dbReference>
<keyword evidence="5 12" id="KW-0597">Phosphoprotein</keyword>
<feature type="domain" description="Histidine kinase" evidence="14">
    <location>
        <begin position="190"/>
        <end position="424"/>
    </location>
</feature>
<dbReference type="SMART" id="SM00260">
    <property type="entry name" value="CheW"/>
    <property type="match status" value="1"/>
</dbReference>
<dbReference type="PROSITE" id="PS50109">
    <property type="entry name" value="HIS_KIN"/>
    <property type="match status" value="1"/>
</dbReference>
<evidence type="ECO:0000259" key="16">
    <source>
        <dbReference type="PROSITE" id="PS50894"/>
    </source>
</evidence>
<evidence type="ECO:0000256" key="2">
    <source>
        <dbReference type="ARBA" id="ARBA00012438"/>
    </source>
</evidence>
<evidence type="ECO:0000256" key="12">
    <source>
        <dbReference type="PROSITE-ProRule" id="PRU00110"/>
    </source>
</evidence>
<dbReference type="InterPro" id="IPR037006">
    <property type="entry name" value="CheA-like_homodim_sf"/>
</dbReference>
<dbReference type="InterPro" id="IPR036890">
    <property type="entry name" value="HATPase_C_sf"/>
</dbReference>
<protein>
    <recommendedName>
        <fullName evidence="3">Chemotaxis protein CheA</fullName>
        <ecNumber evidence="2">2.7.13.3</ecNumber>
    </recommendedName>
</protein>
<dbReference type="Pfam" id="PF02518">
    <property type="entry name" value="HATPase_c"/>
    <property type="match status" value="1"/>
</dbReference>
<evidence type="ECO:0000256" key="1">
    <source>
        <dbReference type="ARBA" id="ARBA00000085"/>
    </source>
</evidence>
<dbReference type="PANTHER" id="PTHR43395:SF10">
    <property type="entry name" value="CHEMOTAXIS PROTEIN CHEA"/>
    <property type="match status" value="1"/>
</dbReference>
<dbReference type="RefSeq" id="WP_248340767.1">
    <property type="nucleotide sequence ID" value="NZ_AP025592.1"/>
</dbReference>
<keyword evidence="6" id="KW-0808">Transferase</keyword>
<dbReference type="PROSITE" id="PS50851">
    <property type="entry name" value="CHEW"/>
    <property type="match status" value="1"/>
</dbReference>
<dbReference type="EC" id="2.7.13.3" evidence="2"/>
<keyword evidence="7" id="KW-0547">Nucleotide-binding</keyword>
<keyword evidence="18" id="KW-1185">Reference proteome</keyword>
<keyword evidence="9" id="KW-0067">ATP-binding</keyword>
<dbReference type="SMART" id="SM01231">
    <property type="entry name" value="H-kinase_dim"/>
    <property type="match status" value="1"/>
</dbReference>
<gene>
    <name evidence="17" type="ORF">AMPC_22230</name>
</gene>
<dbReference type="InterPro" id="IPR008207">
    <property type="entry name" value="Sig_transdc_His_kin_Hpt_dom"/>
</dbReference>
<sequence length="571" mass="60777">MEEEEQIDWRVLVDTFLEESAEILAGMETTLVGLEAAPGDEELVHALFRAAHTIKGSASLVSFEQARAVAHQVESVLQRVRARTLAASPEVISLLLASVDVLKAAVRRDQQGEQGPFDAARRLEARIAEALAGAPPPAQAAPPGAAPPGAAPPDFAPEAAGPAPAAAPAPEAPRAQTLRVDVAKLDRLLDLAGEISVSRGRFASLLEAVPPASPEELIEAYHETDRLYLDLQEHIISARMVPVGPAFQQQRRTVRDLARAEGKQVELVLEGEETEVDTAVVEHIRDPLMHMVRNALDHGIERPEARRERGKAPCGRLTLRAFHEASSIVVEVADDGGGLPRRKIAQRAHQLGLAPDPESVTEADVRRLIFEPGFSTTAEATEVSGRGVGMDVVRRNVESLRGAVDVRSVEGEGTTFSLRFPLTLAVIRGFRMAVGPSTYIAPLDAVLECVDLPAGQDPRARTGVLELRGKPLPYLRLRTLFGLGGAPAERESVLVVRHGASRAGLAVDALLGESQTVIKPLGAIFRGLPGICGSAILGNGRVALILDVPALLRAALGRGDEGFGTDNGSRT</sequence>
<dbReference type="Pfam" id="PF01584">
    <property type="entry name" value="CheW"/>
    <property type="match status" value="1"/>
</dbReference>
<keyword evidence="4" id="KW-0145">Chemotaxis</keyword>
<dbReference type="Pfam" id="PF01627">
    <property type="entry name" value="Hpt"/>
    <property type="match status" value="1"/>
</dbReference>
<accession>A0ABN6N7G4</accession>
<evidence type="ECO:0000313" key="18">
    <source>
        <dbReference type="Proteomes" id="UP001162734"/>
    </source>
</evidence>
<dbReference type="CDD" id="cd00731">
    <property type="entry name" value="CheA_reg"/>
    <property type="match status" value="1"/>
</dbReference>
<dbReference type="PROSITE" id="PS50894">
    <property type="entry name" value="HPT"/>
    <property type="match status" value="1"/>
</dbReference>
<dbReference type="InterPro" id="IPR004358">
    <property type="entry name" value="Sig_transdc_His_kin-like_C"/>
</dbReference>
<dbReference type="InterPro" id="IPR004105">
    <property type="entry name" value="CheA-like_dim"/>
</dbReference>
<dbReference type="PRINTS" id="PR00344">
    <property type="entry name" value="BCTRLSENSOR"/>
</dbReference>
<dbReference type="InterPro" id="IPR051315">
    <property type="entry name" value="Bact_Chemotaxis_CheA"/>
</dbReference>
<feature type="domain" description="HPt" evidence="16">
    <location>
        <begin position="5"/>
        <end position="109"/>
    </location>
</feature>
<evidence type="ECO:0000313" key="17">
    <source>
        <dbReference type="EMBL" id="BDG09110.1"/>
    </source>
</evidence>
<feature type="domain" description="CheW-like" evidence="15">
    <location>
        <begin position="426"/>
        <end position="557"/>
    </location>
</feature>
<dbReference type="SMART" id="SM00387">
    <property type="entry name" value="HATPase_c"/>
    <property type="match status" value="1"/>
</dbReference>
<dbReference type="SUPFAM" id="SSF47226">
    <property type="entry name" value="Histidine-containing phosphotransfer domain, HPT domain"/>
    <property type="match status" value="1"/>
</dbReference>
<dbReference type="SMART" id="SM00073">
    <property type="entry name" value="HPT"/>
    <property type="match status" value="1"/>
</dbReference>
<evidence type="ECO:0000256" key="5">
    <source>
        <dbReference type="ARBA" id="ARBA00022553"/>
    </source>
</evidence>
<dbReference type="InterPro" id="IPR036061">
    <property type="entry name" value="CheW-like_dom_sf"/>
</dbReference>
<evidence type="ECO:0000256" key="6">
    <source>
        <dbReference type="ARBA" id="ARBA00022679"/>
    </source>
</evidence>
<dbReference type="InterPro" id="IPR002545">
    <property type="entry name" value="CheW-lke_dom"/>
</dbReference>
<comment type="catalytic activity">
    <reaction evidence="1">
        <text>ATP + protein L-histidine = ADP + protein N-phospho-L-histidine.</text>
        <dbReference type="EC" id="2.7.13.3"/>
    </reaction>
</comment>
<feature type="modified residue" description="Phosphohistidine" evidence="12">
    <location>
        <position position="52"/>
    </location>
</feature>
<dbReference type="InterPro" id="IPR003594">
    <property type="entry name" value="HATPase_dom"/>
</dbReference>
<dbReference type="Gene3D" id="1.20.120.160">
    <property type="entry name" value="HPT domain"/>
    <property type="match status" value="1"/>
</dbReference>
<evidence type="ECO:0000256" key="13">
    <source>
        <dbReference type="SAM" id="MobiDB-lite"/>
    </source>
</evidence>
<dbReference type="CDD" id="cd00088">
    <property type="entry name" value="HPT"/>
    <property type="match status" value="1"/>
</dbReference>
<evidence type="ECO:0000256" key="7">
    <source>
        <dbReference type="ARBA" id="ARBA00022741"/>
    </source>
</evidence>
<proteinExistence type="predicted"/>
<feature type="region of interest" description="Disordered" evidence="13">
    <location>
        <begin position="134"/>
        <end position="175"/>
    </location>
</feature>
<dbReference type="InterPro" id="IPR005467">
    <property type="entry name" value="His_kinase_dom"/>
</dbReference>
<dbReference type="PANTHER" id="PTHR43395">
    <property type="entry name" value="SENSOR HISTIDINE KINASE CHEA"/>
    <property type="match status" value="1"/>
</dbReference>
<dbReference type="InterPro" id="IPR036641">
    <property type="entry name" value="HPT_dom_sf"/>
</dbReference>
<reference evidence="18" key="1">
    <citation type="journal article" date="2022" name="Int. J. Syst. Evol. Microbiol.">
        <title>Anaeromyxobacter oryzae sp. nov., Anaeromyxobacter diazotrophicus sp. nov. and Anaeromyxobacter paludicola sp. nov., isolated from paddy soils.</title>
        <authorList>
            <person name="Itoh H."/>
            <person name="Xu Z."/>
            <person name="Mise K."/>
            <person name="Masuda Y."/>
            <person name="Ushijima N."/>
            <person name="Hayakawa C."/>
            <person name="Shiratori Y."/>
            <person name="Senoo K."/>
        </authorList>
    </citation>
    <scope>NUCLEOTIDE SEQUENCE [LARGE SCALE GENOMIC DNA]</scope>
    <source>
        <strain evidence="18">Red630</strain>
    </source>
</reference>
<dbReference type="SUPFAM" id="SSF50341">
    <property type="entry name" value="CheW-like"/>
    <property type="match status" value="1"/>
</dbReference>
<evidence type="ECO:0000256" key="8">
    <source>
        <dbReference type="ARBA" id="ARBA00022777"/>
    </source>
</evidence>
<keyword evidence="8" id="KW-0418">Kinase</keyword>
<dbReference type="Proteomes" id="UP001162734">
    <property type="component" value="Chromosome"/>
</dbReference>
<evidence type="ECO:0000259" key="15">
    <source>
        <dbReference type="PROSITE" id="PS50851"/>
    </source>
</evidence>
<evidence type="ECO:0000256" key="10">
    <source>
        <dbReference type="ARBA" id="ARBA00023012"/>
    </source>
</evidence>
<dbReference type="EMBL" id="AP025592">
    <property type="protein sequence ID" value="BDG09110.1"/>
    <property type="molecule type" value="Genomic_DNA"/>
</dbReference>
<evidence type="ECO:0000256" key="9">
    <source>
        <dbReference type="ARBA" id="ARBA00022840"/>
    </source>
</evidence>
<organism evidence="17 18">
    <name type="scientific">Anaeromyxobacter paludicola</name>
    <dbReference type="NCBI Taxonomy" id="2918171"/>
    <lineage>
        <taxon>Bacteria</taxon>
        <taxon>Pseudomonadati</taxon>
        <taxon>Myxococcota</taxon>
        <taxon>Myxococcia</taxon>
        <taxon>Myxococcales</taxon>
        <taxon>Cystobacterineae</taxon>
        <taxon>Anaeromyxobacteraceae</taxon>
        <taxon>Anaeromyxobacter</taxon>
    </lineage>
</organism>
<keyword evidence="10" id="KW-0902">Two-component regulatory system</keyword>
<evidence type="ECO:0000256" key="4">
    <source>
        <dbReference type="ARBA" id="ARBA00022500"/>
    </source>
</evidence>
<dbReference type="Pfam" id="PF02895">
    <property type="entry name" value="H-kinase_dim"/>
    <property type="match status" value="1"/>
</dbReference>
<dbReference type="SUPFAM" id="SSF55874">
    <property type="entry name" value="ATPase domain of HSP90 chaperone/DNA topoisomerase II/histidine kinase"/>
    <property type="match status" value="1"/>
</dbReference>
<feature type="compositionally biased region" description="Pro residues" evidence="13">
    <location>
        <begin position="134"/>
        <end position="155"/>
    </location>
</feature>
<evidence type="ECO:0000259" key="14">
    <source>
        <dbReference type="PROSITE" id="PS50109"/>
    </source>
</evidence>
<dbReference type="Gene3D" id="3.30.565.10">
    <property type="entry name" value="Histidine kinase-like ATPase, C-terminal domain"/>
    <property type="match status" value="1"/>
</dbReference>
<evidence type="ECO:0000256" key="3">
    <source>
        <dbReference type="ARBA" id="ARBA00021495"/>
    </source>
</evidence>
<dbReference type="InterPro" id="IPR036097">
    <property type="entry name" value="HisK_dim/P_sf"/>
</dbReference>
<dbReference type="SUPFAM" id="SSF47384">
    <property type="entry name" value="Homodimeric domain of signal transducing histidine kinase"/>
    <property type="match status" value="1"/>
</dbReference>
<dbReference type="Gene3D" id="1.10.287.560">
    <property type="entry name" value="Histidine kinase CheA-like, homodimeric domain"/>
    <property type="match status" value="1"/>
</dbReference>
<name>A0ABN6N7G4_9BACT</name>